<keyword evidence="4" id="KW-0175">Coiled coil</keyword>
<evidence type="ECO:0008006" key="7">
    <source>
        <dbReference type="Google" id="ProtNLM"/>
    </source>
</evidence>
<keyword evidence="3" id="KW-0143">Chaperone</keyword>
<dbReference type="STRING" id="400682.A0A1X7VT33"/>
<evidence type="ECO:0000313" key="5">
    <source>
        <dbReference type="EnsemblMetazoa" id="Aqu2.1.43526_001"/>
    </source>
</evidence>
<dbReference type="InParanoid" id="A0A1X7VT33"/>
<dbReference type="EnsemblMetazoa" id="XM_011406847.2">
    <property type="protein sequence ID" value="XP_011405149.1"/>
    <property type="gene ID" value="LOC105313417"/>
</dbReference>
<sequence>MADPELTKAFSEHHTKMIETNANVTRIQQQIEDHKSTARSSQLTERVIVSLPEGTRLYESIGRLFVLTAAAEVKEHMKTNQEEAQQKIKQLEKEKQTWETNLKQSEASIRELVSQKRK</sequence>
<dbReference type="InterPro" id="IPR009053">
    <property type="entry name" value="Prefoldin"/>
</dbReference>
<feature type="coiled-coil region" evidence="4">
    <location>
        <begin position="74"/>
        <end position="115"/>
    </location>
</feature>
<dbReference type="SUPFAM" id="SSF46579">
    <property type="entry name" value="Prefoldin"/>
    <property type="match status" value="1"/>
</dbReference>
<organism evidence="5">
    <name type="scientific">Amphimedon queenslandica</name>
    <name type="common">Sponge</name>
    <dbReference type="NCBI Taxonomy" id="400682"/>
    <lineage>
        <taxon>Eukaryota</taxon>
        <taxon>Metazoa</taxon>
        <taxon>Porifera</taxon>
        <taxon>Demospongiae</taxon>
        <taxon>Heteroscleromorpha</taxon>
        <taxon>Haplosclerida</taxon>
        <taxon>Niphatidae</taxon>
        <taxon>Amphimedon</taxon>
    </lineage>
</organism>
<dbReference type="GO" id="GO:0044183">
    <property type="term" value="F:protein folding chaperone"/>
    <property type="evidence" value="ECO:0007669"/>
    <property type="project" value="TreeGrafter"/>
</dbReference>
<dbReference type="KEGG" id="aqu:105313417"/>
<dbReference type="AlphaFoldDB" id="A0A1X7VT33"/>
<name>A0A1X7VT33_AMPQE</name>
<dbReference type="Pfam" id="PF01920">
    <property type="entry name" value="Prefoldin_2"/>
    <property type="match status" value="1"/>
</dbReference>
<evidence type="ECO:0000256" key="4">
    <source>
        <dbReference type="SAM" id="Coils"/>
    </source>
</evidence>
<evidence type="ECO:0000256" key="1">
    <source>
        <dbReference type="ARBA" id="ARBA00008045"/>
    </source>
</evidence>
<proteinExistence type="inferred from homology"/>
<dbReference type="Proteomes" id="UP000007879">
    <property type="component" value="Unassembled WGS sequence"/>
</dbReference>
<dbReference type="GO" id="GO:0005737">
    <property type="term" value="C:cytoplasm"/>
    <property type="evidence" value="ECO:0007669"/>
    <property type="project" value="TreeGrafter"/>
</dbReference>
<evidence type="ECO:0000256" key="2">
    <source>
        <dbReference type="ARBA" id="ARBA00011695"/>
    </source>
</evidence>
<dbReference type="Gene3D" id="1.10.287.370">
    <property type="match status" value="1"/>
</dbReference>
<dbReference type="EnsemblMetazoa" id="Aqu2.1.43526_001">
    <property type="protein sequence ID" value="Aqu2.1.43526_001"/>
    <property type="gene ID" value="Aqu2.1.43526"/>
</dbReference>
<dbReference type="PANTHER" id="PTHR20903">
    <property type="entry name" value="PREFOLDIN SUBUNIT 1-RELATED"/>
    <property type="match status" value="1"/>
</dbReference>
<comment type="similarity">
    <text evidence="1">Belongs to the prefoldin subunit beta family.</text>
</comment>
<reference evidence="6" key="1">
    <citation type="journal article" date="2010" name="Nature">
        <title>The Amphimedon queenslandica genome and the evolution of animal complexity.</title>
        <authorList>
            <person name="Srivastava M."/>
            <person name="Simakov O."/>
            <person name="Chapman J."/>
            <person name="Fahey B."/>
            <person name="Gauthier M.E."/>
            <person name="Mitros T."/>
            <person name="Richards G.S."/>
            <person name="Conaco C."/>
            <person name="Dacre M."/>
            <person name="Hellsten U."/>
            <person name="Larroux C."/>
            <person name="Putnam N.H."/>
            <person name="Stanke M."/>
            <person name="Adamska M."/>
            <person name="Darling A."/>
            <person name="Degnan S.M."/>
            <person name="Oakley T.H."/>
            <person name="Plachetzki D.C."/>
            <person name="Zhai Y."/>
            <person name="Adamski M."/>
            <person name="Calcino A."/>
            <person name="Cummins S.F."/>
            <person name="Goodstein D.M."/>
            <person name="Harris C."/>
            <person name="Jackson D.J."/>
            <person name="Leys S.P."/>
            <person name="Shu S."/>
            <person name="Woodcroft B.J."/>
            <person name="Vervoort M."/>
            <person name="Kosik K.S."/>
            <person name="Manning G."/>
            <person name="Degnan B.M."/>
            <person name="Rokhsar D.S."/>
        </authorList>
    </citation>
    <scope>NUCLEOTIDE SEQUENCE [LARGE SCALE GENOMIC DNA]</scope>
</reference>
<dbReference type="OMA" id="REMIQQK"/>
<dbReference type="GO" id="GO:0051082">
    <property type="term" value="F:unfolded protein binding"/>
    <property type="evidence" value="ECO:0007669"/>
    <property type="project" value="InterPro"/>
</dbReference>
<accession>A0A1X7VT33</accession>
<protein>
    <recommendedName>
        <fullName evidence="7">Prefoldin subunit 1</fullName>
    </recommendedName>
</protein>
<dbReference type="eggNOG" id="KOG3501">
    <property type="taxonomic scope" value="Eukaryota"/>
</dbReference>
<dbReference type="OrthoDB" id="5242628at2759"/>
<evidence type="ECO:0000256" key="3">
    <source>
        <dbReference type="ARBA" id="ARBA00023186"/>
    </source>
</evidence>
<comment type="subunit">
    <text evidence="2">Heterohexamer of two PFD-alpha type and four PFD-beta type subunits.</text>
</comment>
<dbReference type="PANTHER" id="PTHR20903:SF0">
    <property type="entry name" value="PREFOLDIN SUBUNIT 1"/>
    <property type="match status" value="1"/>
</dbReference>
<gene>
    <name evidence="5" type="primary">105313417</name>
</gene>
<reference evidence="5" key="2">
    <citation type="submission" date="2017-05" db="UniProtKB">
        <authorList>
            <consortium name="EnsemblMetazoa"/>
        </authorList>
    </citation>
    <scope>IDENTIFICATION</scope>
</reference>
<evidence type="ECO:0000313" key="6">
    <source>
        <dbReference type="Proteomes" id="UP000007879"/>
    </source>
</evidence>
<dbReference type="InterPro" id="IPR002777">
    <property type="entry name" value="PFD_beta-like"/>
</dbReference>
<dbReference type="GO" id="GO:0016272">
    <property type="term" value="C:prefoldin complex"/>
    <property type="evidence" value="ECO:0007669"/>
    <property type="project" value="InterPro"/>
</dbReference>
<dbReference type="CDD" id="cd23164">
    <property type="entry name" value="Prefoldin_1"/>
    <property type="match status" value="1"/>
</dbReference>
<keyword evidence="6" id="KW-1185">Reference proteome</keyword>